<evidence type="ECO:0000313" key="3">
    <source>
        <dbReference type="Proteomes" id="UP000634206"/>
    </source>
</evidence>
<feature type="signal peptide" evidence="1">
    <location>
        <begin position="1"/>
        <end position="15"/>
    </location>
</feature>
<feature type="chain" id="PRO_5042292019" evidence="1">
    <location>
        <begin position="16"/>
        <end position="312"/>
    </location>
</feature>
<proteinExistence type="predicted"/>
<protein>
    <submittedName>
        <fullName evidence="2">Uncharacterized protein</fullName>
    </submittedName>
</protein>
<accession>A0AAE2SAI8</accession>
<evidence type="ECO:0000256" key="1">
    <source>
        <dbReference type="SAM" id="SignalP"/>
    </source>
</evidence>
<dbReference type="EMBL" id="JAENIG010000001">
    <property type="protein sequence ID" value="MBK1853382.1"/>
    <property type="molecule type" value="Genomic_DNA"/>
</dbReference>
<comment type="caution">
    <text evidence="2">The sequence shown here is derived from an EMBL/GenBank/DDBJ whole genome shotgun (WGS) entry which is preliminary data.</text>
</comment>
<evidence type="ECO:0000313" key="2">
    <source>
        <dbReference type="EMBL" id="MBK1853382.1"/>
    </source>
</evidence>
<organism evidence="2 3">
    <name type="scientific">Oceaniferula flava</name>
    <dbReference type="NCBI Taxonomy" id="2800421"/>
    <lineage>
        <taxon>Bacteria</taxon>
        <taxon>Pseudomonadati</taxon>
        <taxon>Verrucomicrobiota</taxon>
        <taxon>Verrucomicrobiia</taxon>
        <taxon>Verrucomicrobiales</taxon>
        <taxon>Verrucomicrobiaceae</taxon>
        <taxon>Oceaniferula</taxon>
    </lineage>
</organism>
<dbReference type="Proteomes" id="UP000634206">
    <property type="component" value="Unassembled WGS sequence"/>
</dbReference>
<dbReference type="RefSeq" id="WP_309487981.1">
    <property type="nucleotide sequence ID" value="NZ_JAENIG010000001.1"/>
</dbReference>
<keyword evidence="1" id="KW-0732">Signal</keyword>
<name>A0AAE2SAI8_9BACT</name>
<reference evidence="2" key="1">
    <citation type="submission" date="2021-01" db="EMBL/GenBank/DDBJ databases">
        <title>Modified the classification status of verrucomicrobia.</title>
        <authorList>
            <person name="Feng X."/>
        </authorList>
    </citation>
    <scope>NUCLEOTIDE SEQUENCE</scope>
    <source>
        <strain evidence="2">5K15</strain>
    </source>
</reference>
<gene>
    <name evidence="2" type="ORF">JIN83_00270</name>
</gene>
<dbReference type="AlphaFoldDB" id="A0AAE2SAI8"/>
<sequence>MAILSLICCSGFAGAQLPFHASPQVTETGIDTWNFDWDGQSGITYFIQYSFDLQSWSYMPVIESGANVPIGYGFQSDDEKLFMRLHYTDAPTSSPHSDDFDSDGISNWDEVRVGGTGTSPLIADTNGDGIRDDGLVYAAQNDPDGAGLAAAFDVDLTGRWDFEQLNGNTYTNSADTNYHATIGGSVPVDNEGSISKAAQYDADGDWLKIDPRIFSQSTQNSISMWFCLENDFVQNKVTSIASARRTAFWSYNTVNSTTPQLVLSAFKAVNNLDQQKIILTTYNNGIQSDLIVALVPQDKFIDDAKWHQLTFV</sequence>
<dbReference type="Gene3D" id="2.60.120.200">
    <property type="match status" value="1"/>
</dbReference>
<keyword evidence="3" id="KW-1185">Reference proteome</keyword>